<dbReference type="Proteomes" id="UP001370348">
    <property type="component" value="Chromosome"/>
</dbReference>
<dbReference type="RefSeq" id="WP_394829599.1">
    <property type="nucleotide sequence ID" value="NZ_CP089984.1"/>
</dbReference>
<accession>A0ABZ2MBW0</accession>
<evidence type="ECO:0000256" key="1">
    <source>
        <dbReference type="SAM" id="Phobius"/>
    </source>
</evidence>
<reference evidence="2 3" key="1">
    <citation type="submission" date="2021-12" db="EMBL/GenBank/DDBJ databases">
        <title>Discovery of the Pendulisporaceae a myxobacterial family with distinct sporulation behavior and unique specialized metabolism.</title>
        <authorList>
            <person name="Garcia R."/>
            <person name="Popoff A."/>
            <person name="Bader C.D."/>
            <person name="Loehr J."/>
            <person name="Walesch S."/>
            <person name="Walt C."/>
            <person name="Boldt J."/>
            <person name="Bunk B."/>
            <person name="Haeckl F.J.F.P.J."/>
            <person name="Gunesch A.P."/>
            <person name="Birkelbach J."/>
            <person name="Nuebel U."/>
            <person name="Pietschmann T."/>
            <person name="Bach T."/>
            <person name="Mueller R."/>
        </authorList>
    </citation>
    <scope>NUCLEOTIDE SEQUENCE [LARGE SCALE GENOMIC DNA]</scope>
    <source>
        <strain evidence="2 3">MSr11954</strain>
    </source>
</reference>
<keyword evidence="3" id="KW-1185">Reference proteome</keyword>
<protein>
    <submittedName>
        <fullName evidence="2">Uncharacterized protein</fullName>
    </submittedName>
</protein>
<feature type="transmembrane region" description="Helical" evidence="1">
    <location>
        <begin position="30"/>
        <end position="50"/>
    </location>
</feature>
<feature type="transmembrane region" description="Helical" evidence="1">
    <location>
        <begin position="89"/>
        <end position="115"/>
    </location>
</feature>
<feature type="transmembrane region" description="Helical" evidence="1">
    <location>
        <begin position="62"/>
        <end position="83"/>
    </location>
</feature>
<keyword evidence="1" id="KW-0812">Transmembrane</keyword>
<proteinExistence type="predicted"/>
<keyword evidence="1" id="KW-1133">Transmembrane helix</keyword>
<organism evidence="2 3">
    <name type="scientific">Pendulispora albinea</name>
    <dbReference type="NCBI Taxonomy" id="2741071"/>
    <lineage>
        <taxon>Bacteria</taxon>
        <taxon>Pseudomonadati</taxon>
        <taxon>Myxococcota</taxon>
        <taxon>Myxococcia</taxon>
        <taxon>Myxococcales</taxon>
        <taxon>Sorangiineae</taxon>
        <taxon>Pendulisporaceae</taxon>
        <taxon>Pendulispora</taxon>
    </lineage>
</organism>
<gene>
    <name evidence="2" type="ORF">LZC94_22590</name>
</gene>
<name>A0ABZ2MBW0_9BACT</name>
<sequence>MNDPNQRIGVPYVPSHAVEAPRPPSIWRWYIAYAACMALLYIGVTAMGAIGSSGQNGAGEGVRWIFLVTGPLLTVAYGIAPFLPKKPWAWTYHVVLIGMGLTSLCCLPVTLPLLLQWLKPEAKSFFGRN</sequence>
<evidence type="ECO:0000313" key="3">
    <source>
        <dbReference type="Proteomes" id="UP001370348"/>
    </source>
</evidence>
<dbReference type="EMBL" id="CP089984">
    <property type="protein sequence ID" value="WXB19999.1"/>
    <property type="molecule type" value="Genomic_DNA"/>
</dbReference>
<evidence type="ECO:0000313" key="2">
    <source>
        <dbReference type="EMBL" id="WXB19999.1"/>
    </source>
</evidence>
<keyword evidence="1" id="KW-0472">Membrane</keyword>